<evidence type="ECO:0000259" key="1">
    <source>
        <dbReference type="Pfam" id="PF00534"/>
    </source>
</evidence>
<reference evidence="2 3" key="1">
    <citation type="submission" date="2020-08" db="EMBL/GenBank/DDBJ databases">
        <title>Genome public.</title>
        <authorList>
            <person name="Liu C."/>
            <person name="Sun Q."/>
        </authorList>
    </citation>
    <scope>NUCLEOTIDE SEQUENCE [LARGE SCALE GENOMIC DNA]</scope>
    <source>
        <strain evidence="2 3">M27</strain>
    </source>
</reference>
<organism evidence="2 3">
    <name type="scientific">Bacteroides difficilis</name>
    <dbReference type="NCBI Taxonomy" id="2763021"/>
    <lineage>
        <taxon>Bacteria</taxon>
        <taxon>Pseudomonadati</taxon>
        <taxon>Bacteroidota</taxon>
        <taxon>Bacteroidia</taxon>
        <taxon>Bacteroidales</taxon>
        <taxon>Bacteroidaceae</taxon>
        <taxon>Bacteroides</taxon>
    </lineage>
</organism>
<accession>A0ABR7CHQ6</accession>
<evidence type="ECO:0000313" key="3">
    <source>
        <dbReference type="Proteomes" id="UP000600600"/>
    </source>
</evidence>
<dbReference type="RefSeq" id="WP_186968574.1">
    <property type="nucleotide sequence ID" value="NZ_JACOOE010000019.1"/>
</dbReference>
<dbReference type="InterPro" id="IPR001296">
    <property type="entry name" value="Glyco_trans_1"/>
</dbReference>
<dbReference type="Gene3D" id="3.40.50.2000">
    <property type="entry name" value="Glycogen Phosphorylase B"/>
    <property type="match status" value="2"/>
</dbReference>
<feature type="domain" description="Glycosyl transferase family 1" evidence="1">
    <location>
        <begin position="207"/>
        <end position="368"/>
    </location>
</feature>
<dbReference type="Pfam" id="PF00534">
    <property type="entry name" value="Glycos_transf_1"/>
    <property type="match status" value="1"/>
</dbReference>
<sequence length="393" mass="45695">MRILFYFDHQINPERGGTERATDVLAHAFLEKGHITFYMARYKEYPIGDIPIFFLPQPQEVASSDNISFVEYVANTENIDVIVNQGTNGNDIYLFNRHTLNVRSAIVSCLHFSVYEGLNYFSQLTPYVFSLVKPWETCMSCLRWLKQPYNQRKAMQGKRKRFSFIYEHSDAVVVLSPSYIEDYVKVACLSDLEKLYSFPNPVSFSMKKRVNEQNKEKEILFVGRLSYSEKRVDRLLAAWRLIHLRHPDWRLSIVGDGPDRARLESLVRKWNLQRVTFWGYQSPLPFYQKASIFCLASTHEGLPMVLIEAMQNQTVPIAFDSFGAAHDMIQSGRNGILVSPFNIKVYALAMEELMRNAAGRVQMGKQAYVDVVERYDRSKIVERWIDFLMKLKS</sequence>
<proteinExistence type="predicted"/>
<name>A0ABR7CHQ6_9BACE</name>
<keyword evidence="3" id="KW-1185">Reference proteome</keyword>
<dbReference type="SUPFAM" id="SSF53756">
    <property type="entry name" value="UDP-Glycosyltransferase/glycogen phosphorylase"/>
    <property type="match status" value="1"/>
</dbReference>
<dbReference type="Proteomes" id="UP000600600">
    <property type="component" value="Unassembled WGS sequence"/>
</dbReference>
<dbReference type="EMBL" id="JACOOE010000019">
    <property type="protein sequence ID" value="MBC5607331.1"/>
    <property type="molecule type" value="Genomic_DNA"/>
</dbReference>
<dbReference type="PANTHER" id="PTHR12526:SF628">
    <property type="entry name" value="MANNOSYLGLUCOSYLGLYCERATE SYNTHASE"/>
    <property type="match status" value="1"/>
</dbReference>
<gene>
    <name evidence="2" type="ORF">H8S67_22095</name>
</gene>
<dbReference type="PANTHER" id="PTHR12526">
    <property type="entry name" value="GLYCOSYLTRANSFERASE"/>
    <property type="match status" value="1"/>
</dbReference>
<protein>
    <submittedName>
        <fullName evidence="2">Glycosyltransferase</fullName>
    </submittedName>
</protein>
<evidence type="ECO:0000313" key="2">
    <source>
        <dbReference type="EMBL" id="MBC5607331.1"/>
    </source>
</evidence>
<comment type="caution">
    <text evidence="2">The sequence shown here is derived from an EMBL/GenBank/DDBJ whole genome shotgun (WGS) entry which is preliminary data.</text>
</comment>